<dbReference type="Gene3D" id="2.40.10.10">
    <property type="entry name" value="Trypsin-like serine proteases"/>
    <property type="match status" value="1"/>
</dbReference>
<evidence type="ECO:0000256" key="1">
    <source>
        <dbReference type="ARBA" id="ARBA00023157"/>
    </source>
</evidence>
<dbReference type="Pfam" id="PF00089">
    <property type="entry name" value="Trypsin"/>
    <property type="match status" value="1"/>
</dbReference>
<dbReference type="OrthoDB" id="6380398at2759"/>
<accession>A0A388LKZ8</accession>
<dbReference type="InterPro" id="IPR001254">
    <property type="entry name" value="Trypsin_dom"/>
</dbReference>
<dbReference type="InterPro" id="IPR043504">
    <property type="entry name" value="Peptidase_S1_PA_chymotrypsin"/>
</dbReference>
<keyword evidence="4" id="KW-1185">Reference proteome</keyword>
<dbReference type="SUPFAM" id="SSF50494">
    <property type="entry name" value="Trypsin-like serine proteases"/>
    <property type="match status" value="1"/>
</dbReference>
<dbReference type="AlphaFoldDB" id="A0A388LKZ8"/>
<keyword evidence="1" id="KW-1015">Disulfide bond</keyword>
<comment type="caution">
    <text evidence="3">The sequence shown here is derived from an EMBL/GenBank/DDBJ whole genome shotgun (WGS) entry which is preliminary data.</text>
</comment>
<dbReference type="PROSITE" id="PS50240">
    <property type="entry name" value="TRYPSIN_DOM"/>
    <property type="match status" value="1"/>
</dbReference>
<dbReference type="PRINTS" id="PR00722">
    <property type="entry name" value="CHYMOTRYPSIN"/>
</dbReference>
<dbReference type="GO" id="GO:0006508">
    <property type="term" value="P:proteolysis"/>
    <property type="evidence" value="ECO:0007669"/>
    <property type="project" value="InterPro"/>
</dbReference>
<feature type="domain" description="Peptidase S1" evidence="2">
    <location>
        <begin position="1"/>
        <end position="200"/>
    </location>
</feature>
<dbReference type="PANTHER" id="PTHR24252">
    <property type="entry name" value="ACROSIN-RELATED"/>
    <property type="match status" value="1"/>
</dbReference>
<dbReference type="SMART" id="SM00020">
    <property type="entry name" value="Tryp_SPc"/>
    <property type="match status" value="1"/>
</dbReference>
<dbReference type="STRING" id="69332.A0A388LKZ8"/>
<dbReference type="PANTHER" id="PTHR24252:SF7">
    <property type="entry name" value="HYALIN"/>
    <property type="match status" value="1"/>
</dbReference>
<dbReference type="EMBL" id="BFEA01000425">
    <property type="protein sequence ID" value="GBG83000.1"/>
    <property type="molecule type" value="Genomic_DNA"/>
</dbReference>
<evidence type="ECO:0000313" key="4">
    <source>
        <dbReference type="Proteomes" id="UP000265515"/>
    </source>
</evidence>
<evidence type="ECO:0000313" key="3">
    <source>
        <dbReference type="EMBL" id="GBG83000.1"/>
    </source>
</evidence>
<dbReference type="Gramene" id="GBG83000">
    <property type="protein sequence ID" value="GBG83000"/>
    <property type="gene ID" value="CBR_g36619"/>
</dbReference>
<dbReference type="InterPro" id="IPR001314">
    <property type="entry name" value="Peptidase_S1A"/>
</dbReference>
<evidence type="ECO:0000259" key="2">
    <source>
        <dbReference type="PROSITE" id="PS50240"/>
    </source>
</evidence>
<protein>
    <recommendedName>
        <fullName evidence="2">Peptidase S1 domain-containing protein</fullName>
    </recommendedName>
</protein>
<dbReference type="InterPro" id="IPR009003">
    <property type="entry name" value="Peptidase_S1_PA"/>
</dbReference>
<gene>
    <name evidence="3" type="ORF">CBR_g36619</name>
</gene>
<dbReference type="GO" id="GO:0004252">
    <property type="term" value="F:serine-type endopeptidase activity"/>
    <property type="evidence" value="ECO:0007669"/>
    <property type="project" value="InterPro"/>
</dbReference>
<sequence>MHAGHCVIDETDYSVTRPASRFVVLVGSHVTLRGERVGVEQIWSNPNFFVTDSSLNNDVALLKLAQPVTIADNVMPIKLAYDDAPLVELSDITISGFGRVGFAQNLSDVMLAATVDYLPNGCGNFSSFDPKTMICAGCKGGGISACGGDSGGPATAQSLSKGCPILVGITSFGIRCGVSDVPGVYTRITAFIDWIEGQAGRSFRSQYPVAPTMNCETCSAVPSRVPCGTAAPMDIKRCQLEAWLAFAFNITLHPCVRTKAYPPGAQAHVEAFLKPSSSLVNTSALSGNTYFLQGNKGGGTWLTLGGVGVMVPLRGKVNVRAGTEVTNGQWTTLWPSEEQFPERACTAFHSYAAVFVSKDKQFVQASLSVAYSAR</sequence>
<proteinExistence type="predicted"/>
<dbReference type="CDD" id="cd00190">
    <property type="entry name" value="Tryp_SPc"/>
    <property type="match status" value="1"/>
</dbReference>
<name>A0A388LKZ8_CHABU</name>
<organism evidence="3 4">
    <name type="scientific">Chara braunii</name>
    <name type="common">Braun's stonewort</name>
    <dbReference type="NCBI Taxonomy" id="69332"/>
    <lineage>
        <taxon>Eukaryota</taxon>
        <taxon>Viridiplantae</taxon>
        <taxon>Streptophyta</taxon>
        <taxon>Charophyceae</taxon>
        <taxon>Charales</taxon>
        <taxon>Characeae</taxon>
        <taxon>Chara</taxon>
    </lineage>
</organism>
<reference evidence="3 4" key="1">
    <citation type="journal article" date="2018" name="Cell">
        <title>The Chara Genome: Secondary Complexity and Implications for Plant Terrestrialization.</title>
        <authorList>
            <person name="Nishiyama T."/>
            <person name="Sakayama H."/>
            <person name="Vries J.D."/>
            <person name="Buschmann H."/>
            <person name="Saint-Marcoux D."/>
            <person name="Ullrich K.K."/>
            <person name="Haas F.B."/>
            <person name="Vanderstraeten L."/>
            <person name="Becker D."/>
            <person name="Lang D."/>
            <person name="Vosolsobe S."/>
            <person name="Rombauts S."/>
            <person name="Wilhelmsson P.K.I."/>
            <person name="Janitza P."/>
            <person name="Kern R."/>
            <person name="Heyl A."/>
            <person name="Rumpler F."/>
            <person name="Villalobos L.I.A.C."/>
            <person name="Clay J.M."/>
            <person name="Skokan R."/>
            <person name="Toyoda A."/>
            <person name="Suzuki Y."/>
            <person name="Kagoshima H."/>
            <person name="Schijlen E."/>
            <person name="Tajeshwar N."/>
            <person name="Catarino B."/>
            <person name="Hetherington A.J."/>
            <person name="Saltykova A."/>
            <person name="Bonnot C."/>
            <person name="Breuninger H."/>
            <person name="Symeonidi A."/>
            <person name="Radhakrishnan G.V."/>
            <person name="Van Nieuwerburgh F."/>
            <person name="Deforce D."/>
            <person name="Chang C."/>
            <person name="Karol K.G."/>
            <person name="Hedrich R."/>
            <person name="Ulvskov P."/>
            <person name="Glockner G."/>
            <person name="Delwiche C.F."/>
            <person name="Petrasek J."/>
            <person name="Van de Peer Y."/>
            <person name="Friml J."/>
            <person name="Beilby M."/>
            <person name="Dolan L."/>
            <person name="Kohara Y."/>
            <person name="Sugano S."/>
            <person name="Fujiyama A."/>
            <person name="Delaux P.-M."/>
            <person name="Quint M."/>
            <person name="TheiBen G."/>
            <person name="Hagemann M."/>
            <person name="Harholt J."/>
            <person name="Dunand C."/>
            <person name="Zachgo S."/>
            <person name="Langdale J."/>
            <person name="Maumus F."/>
            <person name="Straeten D.V.D."/>
            <person name="Gould S.B."/>
            <person name="Rensing S.A."/>
        </authorList>
    </citation>
    <scope>NUCLEOTIDE SEQUENCE [LARGE SCALE GENOMIC DNA]</scope>
    <source>
        <strain evidence="3 4">S276</strain>
    </source>
</reference>
<dbReference type="Proteomes" id="UP000265515">
    <property type="component" value="Unassembled WGS sequence"/>
</dbReference>